<dbReference type="Gene3D" id="2.40.50.230">
    <property type="entry name" value="Gp5 N-terminal domain"/>
    <property type="match status" value="1"/>
</dbReference>
<sequence length="157" mass="16265">MAPPQRGLLRATVNDTADPTDQGRVRVSYTVGQGTYQAWAPVCSPLGATGGAPLPDVDEVVFLGFEDGDPDRPVVLGRVATPATPDQQLQITHAGHRITIAEEGITLELADGSASLTLRRDGVTLRSAGPMDVSAAAPLDLRSAATVSVTGALVRIN</sequence>
<evidence type="ECO:0000313" key="4">
    <source>
        <dbReference type="Proteomes" id="UP000605670"/>
    </source>
</evidence>
<dbReference type="EMBL" id="BMEM01000001">
    <property type="protein sequence ID" value="GGF40650.1"/>
    <property type="molecule type" value="Genomic_DNA"/>
</dbReference>
<dbReference type="InterPro" id="IPR006531">
    <property type="entry name" value="Gp5/Vgr_OB"/>
</dbReference>
<evidence type="ECO:0000256" key="1">
    <source>
        <dbReference type="SAM" id="MobiDB-lite"/>
    </source>
</evidence>
<reference evidence="3" key="1">
    <citation type="journal article" date="2014" name="Int. J. Syst. Evol. Microbiol.">
        <title>Complete genome sequence of Corynebacterium casei LMG S-19264T (=DSM 44701T), isolated from a smear-ripened cheese.</title>
        <authorList>
            <consortium name="US DOE Joint Genome Institute (JGI-PGF)"/>
            <person name="Walter F."/>
            <person name="Albersmeier A."/>
            <person name="Kalinowski J."/>
            <person name="Ruckert C."/>
        </authorList>
    </citation>
    <scope>NUCLEOTIDE SEQUENCE</scope>
    <source>
        <strain evidence="3">CGMCC 1.12160</strain>
    </source>
</reference>
<dbReference type="SUPFAM" id="SSF69255">
    <property type="entry name" value="gp5 N-terminal domain-like"/>
    <property type="match status" value="1"/>
</dbReference>
<evidence type="ECO:0000259" key="2">
    <source>
        <dbReference type="Pfam" id="PF04717"/>
    </source>
</evidence>
<dbReference type="InterPro" id="IPR037026">
    <property type="entry name" value="Vgr_OB-fold_dom_sf"/>
</dbReference>
<organism evidence="3 4">
    <name type="scientific">Ornithinimicrobium tianjinense</name>
    <dbReference type="NCBI Taxonomy" id="1195761"/>
    <lineage>
        <taxon>Bacteria</taxon>
        <taxon>Bacillati</taxon>
        <taxon>Actinomycetota</taxon>
        <taxon>Actinomycetes</taxon>
        <taxon>Micrococcales</taxon>
        <taxon>Ornithinimicrobiaceae</taxon>
        <taxon>Ornithinimicrobium</taxon>
    </lineage>
</organism>
<dbReference type="RefSeq" id="WP_188428055.1">
    <property type="nucleotide sequence ID" value="NZ_BAABKH010000010.1"/>
</dbReference>
<dbReference type="Proteomes" id="UP000605670">
    <property type="component" value="Unassembled WGS sequence"/>
</dbReference>
<comment type="caution">
    <text evidence="3">The sequence shown here is derived from an EMBL/GenBank/DDBJ whole genome shotgun (WGS) entry which is preliminary data.</text>
</comment>
<protein>
    <recommendedName>
        <fullName evidence="2">Gp5/Type VI secretion system Vgr protein OB-fold domain-containing protein</fullName>
    </recommendedName>
</protein>
<gene>
    <name evidence="3" type="ORF">GCM10011366_05380</name>
</gene>
<dbReference type="Pfam" id="PF04717">
    <property type="entry name" value="Phage_base_V"/>
    <property type="match status" value="1"/>
</dbReference>
<dbReference type="AlphaFoldDB" id="A0A917BFD9"/>
<keyword evidence="4" id="KW-1185">Reference proteome</keyword>
<name>A0A917BFD9_9MICO</name>
<accession>A0A917BFD9</accession>
<feature type="domain" description="Gp5/Type VI secretion system Vgr protein OB-fold" evidence="2">
    <location>
        <begin position="10"/>
        <end position="77"/>
    </location>
</feature>
<reference evidence="3" key="2">
    <citation type="submission" date="2020-09" db="EMBL/GenBank/DDBJ databases">
        <authorList>
            <person name="Sun Q."/>
            <person name="Zhou Y."/>
        </authorList>
    </citation>
    <scope>NUCLEOTIDE SEQUENCE</scope>
    <source>
        <strain evidence="3">CGMCC 1.12160</strain>
    </source>
</reference>
<feature type="region of interest" description="Disordered" evidence="1">
    <location>
        <begin position="1"/>
        <end position="21"/>
    </location>
</feature>
<evidence type="ECO:0000313" key="3">
    <source>
        <dbReference type="EMBL" id="GGF40650.1"/>
    </source>
</evidence>
<proteinExistence type="predicted"/>